<keyword evidence="2" id="KW-0472">Membrane</keyword>
<dbReference type="EMBL" id="CP031165">
    <property type="protein sequence ID" value="AXV08806.1"/>
    <property type="molecule type" value="Genomic_DNA"/>
</dbReference>
<evidence type="ECO:0000256" key="1">
    <source>
        <dbReference type="SAM" id="MobiDB-lite"/>
    </source>
</evidence>
<feature type="compositionally biased region" description="Basic and acidic residues" evidence="1">
    <location>
        <begin position="233"/>
        <end position="243"/>
    </location>
</feature>
<organism evidence="3 4">
    <name type="scientific">Euzebya pacifica</name>
    <dbReference type="NCBI Taxonomy" id="1608957"/>
    <lineage>
        <taxon>Bacteria</taxon>
        <taxon>Bacillati</taxon>
        <taxon>Actinomycetota</taxon>
        <taxon>Nitriliruptoria</taxon>
        <taxon>Euzebyales</taxon>
    </lineage>
</organism>
<feature type="region of interest" description="Disordered" evidence="1">
    <location>
        <begin position="171"/>
        <end position="243"/>
    </location>
</feature>
<feature type="transmembrane region" description="Helical" evidence="2">
    <location>
        <begin position="138"/>
        <end position="162"/>
    </location>
</feature>
<dbReference type="RefSeq" id="WP_114593097.1">
    <property type="nucleotide sequence ID" value="NZ_CP031165.1"/>
</dbReference>
<dbReference type="Proteomes" id="UP000264006">
    <property type="component" value="Chromosome"/>
</dbReference>
<proteinExistence type="predicted"/>
<protein>
    <submittedName>
        <fullName evidence="3">Uncharacterized protein</fullName>
    </submittedName>
</protein>
<dbReference type="AlphaFoldDB" id="A0A346Y2V9"/>
<evidence type="ECO:0000256" key="2">
    <source>
        <dbReference type="SAM" id="Phobius"/>
    </source>
</evidence>
<accession>A0A346Y2V9</accession>
<evidence type="ECO:0000313" key="3">
    <source>
        <dbReference type="EMBL" id="AXV08806.1"/>
    </source>
</evidence>
<reference evidence="3 4" key="1">
    <citation type="submission" date="2018-09" db="EMBL/GenBank/DDBJ databases">
        <title>Complete genome sequence of Euzebya sp. DY32-46 isolated from seawater of Pacific Ocean.</title>
        <authorList>
            <person name="Xu L."/>
            <person name="Wu Y.-H."/>
            <person name="Xu X.-W."/>
        </authorList>
    </citation>
    <scope>NUCLEOTIDE SEQUENCE [LARGE SCALE GENOMIC DNA]</scope>
    <source>
        <strain evidence="3 4">DY32-46</strain>
    </source>
</reference>
<gene>
    <name evidence="3" type="ORF">DVS28_a4139</name>
</gene>
<keyword evidence="2" id="KW-1133">Transmembrane helix</keyword>
<name>A0A346Y2V9_9ACTN</name>
<dbReference type="KEGG" id="euz:DVS28_a4139"/>
<dbReference type="OrthoDB" id="9830794at2"/>
<keyword evidence="4" id="KW-1185">Reference proteome</keyword>
<keyword evidence="2" id="KW-0812">Transmembrane</keyword>
<evidence type="ECO:0000313" key="4">
    <source>
        <dbReference type="Proteomes" id="UP000264006"/>
    </source>
</evidence>
<sequence>MKRGLEAIGIAILLIAVGSIGLSLGQALSRFTAVADRRMPGAVSFEAEPGATYGIGLDDRGVDRVFGPAPGDGQRPACTLVQGERQTDVNRSVSLESGGLVRIATFEATSAMVTVDCRWTGPVRDDSVQLLVFRIHPWIQRILVTLVGLGVIALLAGVWLLYRAGVLRDEDERPEPLPTPSRVEPNQAAPSPMPPDGASPMDVLRWGLDQARAGWAESQQGSATDRMASGHALSERDRPDEQP</sequence>